<protein>
    <submittedName>
        <fullName evidence="2">Uncharacterized protein</fullName>
    </submittedName>
</protein>
<organism evidence="2">
    <name type="scientific">marine metagenome</name>
    <dbReference type="NCBI Taxonomy" id="408172"/>
    <lineage>
        <taxon>unclassified sequences</taxon>
        <taxon>metagenomes</taxon>
        <taxon>ecological metagenomes</taxon>
    </lineage>
</organism>
<reference evidence="2" key="1">
    <citation type="submission" date="2018-05" db="EMBL/GenBank/DDBJ databases">
        <authorList>
            <person name="Lanie J.A."/>
            <person name="Ng W.-L."/>
            <person name="Kazmierczak K.M."/>
            <person name="Andrzejewski T.M."/>
            <person name="Davidsen T.M."/>
            <person name="Wayne K.J."/>
            <person name="Tettelin H."/>
            <person name="Glass J.I."/>
            <person name="Rusch D."/>
            <person name="Podicherti R."/>
            <person name="Tsui H.-C.T."/>
            <person name="Winkler M.E."/>
        </authorList>
    </citation>
    <scope>NUCLEOTIDE SEQUENCE</scope>
</reference>
<accession>A0A382DQ53</accession>
<evidence type="ECO:0000256" key="1">
    <source>
        <dbReference type="SAM" id="MobiDB-lite"/>
    </source>
</evidence>
<feature type="non-terminal residue" evidence="2">
    <location>
        <position position="233"/>
    </location>
</feature>
<proteinExistence type="predicted"/>
<gene>
    <name evidence="2" type="ORF">METZ01_LOCUS193189</name>
</gene>
<feature type="region of interest" description="Disordered" evidence="1">
    <location>
        <begin position="1"/>
        <end position="20"/>
    </location>
</feature>
<sequence>MGLWGASDATEDQPKHFTTEQKEDVVANEHGWTVKAGSTMTGNDNTSADPEILVFIRGLDNKLGVGDITGFDWNISEFDKSDGGTLSVTAHFNEAQTVTGTPQLTVTNDTNSNHTLSYASGSGTSALTFTLAIGAANAATDADDVLSLAANCMSLNSGTIKDTSGDSVSAITGPTATTGSTTFPTATEDHGNTTYDTAFAVGAVTAGILTVDITTAGSGYTDEEDATIDLGTG</sequence>
<name>A0A382DQ53_9ZZZZ</name>
<dbReference type="AlphaFoldDB" id="A0A382DQ53"/>
<dbReference type="EMBL" id="UINC01040447">
    <property type="protein sequence ID" value="SVB40335.1"/>
    <property type="molecule type" value="Genomic_DNA"/>
</dbReference>
<evidence type="ECO:0000313" key="2">
    <source>
        <dbReference type="EMBL" id="SVB40335.1"/>
    </source>
</evidence>